<dbReference type="EMBL" id="SNRX01000016">
    <property type="protein sequence ID" value="KAA6301589.1"/>
    <property type="molecule type" value="Genomic_DNA"/>
</dbReference>
<protein>
    <recommendedName>
        <fullName evidence="8">Aldose 1-epimerase</fullName>
        <ecNumber evidence="8">5.1.3.3</ecNumber>
    </recommendedName>
</protein>
<dbReference type="InterPro" id="IPR015443">
    <property type="entry name" value="Aldose_1-epimerase"/>
</dbReference>
<evidence type="ECO:0000313" key="11">
    <source>
        <dbReference type="EMBL" id="KAA6301589.1"/>
    </source>
</evidence>
<dbReference type="Pfam" id="PF01263">
    <property type="entry name" value="Aldose_epim"/>
    <property type="match status" value="1"/>
</dbReference>
<dbReference type="InterPro" id="IPR008183">
    <property type="entry name" value="Aldose_1/G6P_1-epimerase"/>
</dbReference>
<evidence type="ECO:0000256" key="8">
    <source>
        <dbReference type="PIRNR" id="PIRNR005096"/>
    </source>
</evidence>
<dbReference type="GO" id="GO:0004034">
    <property type="term" value="F:aldose 1-epimerase activity"/>
    <property type="evidence" value="ECO:0007669"/>
    <property type="project" value="UniProtKB-EC"/>
</dbReference>
<dbReference type="UniPathway" id="UPA00242"/>
<dbReference type="InterPro" id="IPR047215">
    <property type="entry name" value="Galactose_mutarotase-like"/>
</dbReference>
<comment type="caution">
    <text evidence="11">The sequence shown here is derived from an EMBL/GenBank/DDBJ whole genome shotgun (WGS) entry which is preliminary data.</text>
</comment>
<keyword evidence="5" id="KW-0106">Calcium</keyword>
<comment type="pathway">
    <text evidence="2 8">Carbohydrate metabolism; hexose metabolism.</text>
</comment>
<dbReference type="SUPFAM" id="SSF74650">
    <property type="entry name" value="Galactose mutarotase-like"/>
    <property type="match status" value="1"/>
</dbReference>
<dbReference type="AlphaFoldDB" id="A0A5M8NZK5"/>
<gene>
    <name evidence="11" type="ORF">EZS26_002195</name>
</gene>
<evidence type="ECO:0000256" key="3">
    <source>
        <dbReference type="ARBA" id="ARBA00006206"/>
    </source>
</evidence>
<evidence type="ECO:0000256" key="4">
    <source>
        <dbReference type="ARBA" id="ARBA00011245"/>
    </source>
</evidence>
<dbReference type="GO" id="GO:0005737">
    <property type="term" value="C:cytoplasm"/>
    <property type="evidence" value="ECO:0007669"/>
    <property type="project" value="TreeGrafter"/>
</dbReference>
<organism evidence="11 12">
    <name type="scientific">Candidatus Ordinivivax streblomastigis</name>
    <dbReference type="NCBI Taxonomy" id="2540710"/>
    <lineage>
        <taxon>Bacteria</taxon>
        <taxon>Pseudomonadati</taxon>
        <taxon>Bacteroidota</taxon>
        <taxon>Bacteroidia</taxon>
        <taxon>Bacteroidales</taxon>
        <taxon>Candidatus Ordinivivax</taxon>
    </lineage>
</organism>
<dbReference type="GO" id="GO:0033499">
    <property type="term" value="P:galactose catabolic process via UDP-galactose, Leloir pathway"/>
    <property type="evidence" value="ECO:0007669"/>
    <property type="project" value="TreeGrafter"/>
</dbReference>
<evidence type="ECO:0000256" key="7">
    <source>
        <dbReference type="ARBA" id="ARBA00023277"/>
    </source>
</evidence>
<dbReference type="PIRSF" id="PIRSF005096">
    <property type="entry name" value="GALM"/>
    <property type="match status" value="1"/>
</dbReference>
<dbReference type="NCBIfam" id="NF008277">
    <property type="entry name" value="PRK11055.1"/>
    <property type="match status" value="1"/>
</dbReference>
<feature type="binding site" evidence="10">
    <location>
        <begin position="206"/>
        <end position="208"/>
    </location>
    <ligand>
        <name>beta-D-galactose</name>
        <dbReference type="ChEBI" id="CHEBI:27667"/>
    </ligand>
</feature>
<dbReference type="GO" id="GO:0030246">
    <property type="term" value="F:carbohydrate binding"/>
    <property type="evidence" value="ECO:0007669"/>
    <property type="project" value="InterPro"/>
</dbReference>
<keyword evidence="7 8" id="KW-0119">Carbohydrate metabolism</keyword>
<feature type="binding site" evidence="10">
    <location>
        <begin position="109"/>
        <end position="110"/>
    </location>
    <ligand>
        <name>beta-D-galactose</name>
        <dbReference type="ChEBI" id="CHEBI:27667"/>
    </ligand>
</feature>
<reference evidence="11 12" key="1">
    <citation type="submission" date="2019-03" db="EMBL/GenBank/DDBJ databases">
        <title>Single cell metagenomics reveals metabolic interactions within the superorganism composed of flagellate Streblomastix strix and complex community of Bacteroidetes bacteria on its surface.</title>
        <authorList>
            <person name="Treitli S.C."/>
            <person name="Kolisko M."/>
            <person name="Husnik F."/>
            <person name="Keeling P."/>
            <person name="Hampl V."/>
        </authorList>
    </citation>
    <scope>NUCLEOTIDE SEQUENCE [LARGE SCALE GENOMIC DNA]</scope>
    <source>
        <strain evidence="11">St1</strain>
    </source>
</reference>
<dbReference type="CDD" id="cd09019">
    <property type="entry name" value="galactose_mutarotase_like"/>
    <property type="match status" value="1"/>
</dbReference>
<evidence type="ECO:0000256" key="10">
    <source>
        <dbReference type="PIRSR" id="PIRSR005096-3"/>
    </source>
</evidence>
<evidence type="ECO:0000256" key="6">
    <source>
        <dbReference type="ARBA" id="ARBA00023235"/>
    </source>
</evidence>
<dbReference type="PANTHER" id="PTHR10091:SF0">
    <property type="entry name" value="GALACTOSE MUTAROTASE"/>
    <property type="match status" value="1"/>
</dbReference>
<evidence type="ECO:0000256" key="1">
    <source>
        <dbReference type="ARBA" id="ARBA00001913"/>
    </source>
</evidence>
<comment type="cofactor">
    <cofactor evidence="1">
        <name>Ca(2+)</name>
        <dbReference type="ChEBI" id="CHEBI:29108"/>
    </cofactor>
</comment>
<evidence type="ECO:0000313" key="12">
    <source>
        <dbReference type="Proteomes" id="UP000324575"/>
    </source>
</evidence>
<feature type="active site" description="Proton acceptor" evidence="9">
    <location>
        <position position="316"/>
    </location>
</feature>
<dbReference type="EC" id="5.1.3.3" evidence="8"/>
<sequence length="355" mass="39491">MKKILFSMAIVCLFMTSCNKKPVETTTVSGLLPSKFEYKTDNGYVNKLYVIKNAHGMEVTAINIGARIVSIAVPDKDGNPLNVVLGYDSIAPYLQLGDYYGAIVGRYANRIANGTFELDRVTYRVRQNEGKNILHGGPRGFHTCYFTIDQAAENQLICTYYSKDDEQGFPGNVDLTVTYSLTDDNALKIDYQATSDKTTLINVSNHAYFNLSGAQSATFAEQSLYIDAAKYTPTTEDLIPTGEIAPVQGVLDFTSPRTIDTEYQYDLNYVLNHPGDVSNLAGKLQSAITGIGMEIYTTEPGLQFYNDKKRIAFVLETQHFPDSPHYPNFPSTILQKDSVFNSQTIYKFNVNSHAL</sequence>
<evidence type="ECO:0000256" key="2">
    <source>
        <dbReference type="ARBA" id="ARBA00005028"/>
    </source>
</evidence>
<dbReference type="Proteomes" id="UP000324575">
    <property type="component" value="Unassembled WGS sequence"/>
</dbReference>
<accession>A0A5M8NZK5</accession>
<dbReference type="Gene3D" id="2.70.98.10">
    <property type="match status" value="1"/>
</dbReference>
<comment type="similarity">
    <text evidence="3 8">Belongs to the aldose epimerase family.</text>
</comment>
<dbReference type="PANTHER" id="PTHR10091">
    <property type="entry name" value="ALDOSE-1-EPIMERASE"/>
    <property type="match status" value="1"/>
</dbReference>
<comment type="subunit">
    <text evidence="4">Monomer.</text>
</comment>
<dbReference type="InterPro" id="IPR014718">
    <property type="entry name" value="GH-type_carb-bd"/>
</dbReference>
<name>A0A5M8NZK5_9BACT</name>
<evidence type="ECO:0000256" key="5">
    <source>
        <dbReference type="ARBA" id="ARBA00022837"/>
    </source>
</evidence>
<feature type="active site" description="Proton donor" evidence="9">
    <location>
        <position position="206"/>
    </location>
</feature>
<keyword evidence="6 8" id="KW-0413">Isomerase</keyword>
<proteinExistence type="inferred from homology"/>
<dbReference type="GO" id="GO:0006006">
    <property type="term" value="P:glucose metabolic process"/>
    <property type="evidence" value="ECO:0007669"/>
    <property type="project" value="TreeGrafter"/>
</dbReference>
<comment type="catalytic activity">
    <reaction evidence="8">
        <text>alpha-D-glucose = beta-D-glucose</text>
        <dbReference type="Rhea" id="RHEA:10264"/>
        <dbReference type="ChEBI" id="CHEBI:15903"/>
        <dbReference type="ChEBI" id="CHEBI:17925"/>
        <dbReference type="EC" id="5.1.3.3"/>
    </reaction>
</comment>
<evidence type="ECO:0000256" key="9">
    <source>
        <dbReference type="PIRSR" id="PIRSR005096-1"/>
    </source>
</evidence>
<dbReference type="InterPro" id="IPR011013">
    <property type="entry name" value="Gal_mutarotase_sf_dom"/>
</dbReference>
<dbReference type="PROSITE" id="PS51257">
    <property type="entry name" value="PROKAR_LIPOPROTEIN"/>
    <property type="match status" value="1"/>
</dbReference>